<keyword evidence="7" id="KW-1185">Reference proteome</keyword>
<dbReference type="GO" id="GO:0052689">
    <property type="term" value="F:carboxylic ester hydrolase activity"/>
    <property type="evidence" value="ECO:0007669"/>
    <property type="project" value="UniProtKB-KW"/>
</dbReference>
<dbReference type="Gene3D" id="3.40.50.1820">
    <property type="entry name" value="alpha/beta hydrolase"/>
    <property type="match status" value="1"/>
</dbReference>
<keyword evidence="5" id="KW-0472">Membrane</keyword>
<keyword evidence="3 4" id="KW-0378">Hydrolase</keyword>
<dbReference type="PROSITE" id="PS00122">
    <property type="entry name" value="CARBOXYLESTERASE_B_1"/>
    <property type="match status" value="1"/>
</dbReference>
<reference evidence="8" key="1">
    <citation type="submission" date="2024-02" db="UniProtKB">
        <authorList>
            <consortium name="WormBaseParasite"/>
        </authorList>
    </citation>
    <scope>IDENTIFICATION</scope>
</reference>
<dbReference type="InterPro" id="IPR019826">
    <property type="entry name" value="Carboxylesterase_B_AS"/>
</dbReference>
<dbReference type="InterPro" id="IPR029058">
    <property type="entry name" value="AB_hydrolase_fold"/>
</dbReference>
<keyword evidence="5" id="KW-0812">Transmembrane</keyword>
<name>A0AAF3EB24_9BILA</name>
<keyword evidence="4" id="KW-0732">Signal</keyword>
<sequence>MSAHQLLIIVCFLLNFVISFSNFDPNTLVLQTKLGFLRGTQVKAFPSNETITAFLGIPVAETTGGENRFKKPIALRDWKGLQEATSYRVACVADPPLTYKNDDGGPVGEDCLHLNIFTNDYCLRTGGCAVVAIVHGGKFNFESPVIFPKEVVANNFPAQGRNVIAVTLSFRLGSFGSLNIAPGIDCSADRNIALHDILFHLKWMKDHITSFGGDPARVTLMGHSSGAGLVDLVSLSPASENLFNQVILMSGQASLFGAEYSLTENERASLAIATRVGCYNPLKLANKMLSYKVKSHLSKEQIELVLACLRRVSYEEILQAQISLYNSTEDFYGPGIEGANGLLPKPISQLRRFKRRTLIGTTTAESKEGSYIENEDGSIDLVKLREMCTHYGFEMAFEDPWKFVAKCQEYYSKYEKPRNFYDDLNFYVGSAVVADAVSRTDADVFVYSYSYNGAGAAFRNWTNVPLSKRPSHSEDYIYVMGIHRGPFIAKDYENEKIYSGMLVKFINGEKPHPRWKSWNRKNRNYFDINFDRNLWRDGPKEGYYTNASRFWNEKNLGHQISIKTYPPSFDTFGAENLITALESHHLQVSTAHDKTLDAEERIYYEWTDWLINQITLHENKASYRGLNGTELVDGLATETPANDEGTTFWTIMLYIGIGFALLVLLFLVYKGIRKLLETRKRYDYYELLN</sequence>
<evidence type="ECO:0000259" key="6">
    <source>
        <dbReference type="Pfam" id="PF00135"/>
    </source>
</evidence>
<dbReference type="WBParaSite" id="MBELARI_LOCUS11133">
    <property type="protein sequence ID" value="MBELARI_LOCUS11133"/>
    <property type="gene ID" value="MBELARI_LOCUS11133"/>
</dbReference>
<feature type="chain" id="PRO_5041776160" description="Carboxylic ester hydrolase" evidence="4">
    <location>
        <begin position="20"/>
        <end position="689"/>
    </location>
</feature>
<feature type="domain" description="Carboxylesterase type B" evidence="6">
    <location>
        <begin position="28"/>
        <end position="550"/>
    </location>
</feature>
<evidence type="ECO:0000256" key="2">
    <source>
        <dbReference type="ARBA" id="ARBA00022487"/>
    </source>
</evidence>
<evidence type="ECO:0000313" key="7">
    <source>
        <dbReference type="Proteomes" id="UP000887575"/>
    </source>
</evidence>
<dbReference type="Proteomes" id="UP000887575">
    <property type="component" value="Unassembled WGS sequence"/>
</dbReference>
<protein>
    <recommendedName>
        <fullName evidence="4">Carboxylic ester hydrolase</fullName>
        <ecNumber evidence="4">3.1.1.-</ecNumber>
    </recommendedName>
</protein>
<proteinExistence type="inferred from homology"/>
<keyword evidence="2" id="KW-0719">Serine esterase</keyword>
<evidence type="ECO:0000256" key="5">
    <source>
        <dbReference type="SAM" id="Phobius"/>
    </source>
</evidence>
<evidence type="ECO:0000256" key="1">
    <source>
        <dbReference type="ARBA" id="ARBA00005964"/>
    </source>
</evidence>
<dbReference type="InterPro" id="IPR002018">
    <property type="entry name" value="CarbesteraseB"/>
</dbReference>
<feature type="transmembrane region" description="Helical" evidence="5">
    <location>
        <begin position="648"/>
        <end position="669"/>
    </location>
</feature>
<dbReference type="Pfam" id="PF00135">
    <property type="entry name" value="COesterase"/>
    <property type="match status" value="1"/>
</dbReference>
<feature type="signal peptide" evidence="4">
    <location>
        <begin position="1"/>
        <end position="19"/>
    </location>
</feature>
<evidence type="ECO:0000256" key="3">
    <source>
        <dbReference type="ARBA" id="ARBA00022801"/>
    </source>
</evidence>
<organism evidence="7 8">
    <name type="scientific">Mesorhabditis belari</name>
    <dbReference type="NCBI Taxonomy" id="2138241"/>
    <lineage>
        <taxon>Eukaryota</taxon>
        <taxon>Metazoa</taxon>
        <taxon>Ecdysozoa</taxon>
        <taxon>Nematoda</taxon>
        <taxon>Chromadorea</taxon>
        <taxon>Rhabditida</taxon>
        <taxon>Rhabditina</taxon>
        <taxon>Rhabditomorpha</taxon>
        <taxon>Rhabditoidea</taxon>
        <taxon>Rhabditidae</taxon>
        <taxon>Mesorhabditinae</taxon>
        <taxon>Mesorhabditis</taxon>
    </lineage>
</organism>
<dbReference type="PANTHER" id="PTHR45580">
    <property type="entry name" value="PROTEIN CBG05369"/>
    <property type="match status" value="1"/>
</dbReference>
<keyword evidence="5" id="KW-1133">Transmembrane helix</keyword>
<evidence type="ECO:0000313" key="8">
    <source>
        <dbReference type="WBParaSite" id="MBELARI_LOCUS11133"/>
    </source>
</evidence>
<accession>A0AAF3EB24</accession>
<dbReference type="EC" id="3.1.1.-" evidence="4"/>
<dbReference type="PANTHER" id="PTHR45580:SF7">
    <property type="entry name" value="CARBOXYLESTERASE TYPE B DOMAIN-CONTAINING PROTEIN-RELATED"/>
    <property type="match status" value="1"/>
</dbReference>
<dbReference type="AlphaFoldDB" id="A0AAF3EB24"/>
<dbReference type="SUPFAM" id="SSF53474">
    <property type="entry name" value="alpha/beta-Hydrolases"/>
    <property type="match status" value="1"/>
</dbReference>
<comment type="similarity">
    <text evidence="1 4">Belongs to the type-B carboxylesterase/lipase family.</text>
</comment>
<evidence type="ECO:0000256" key="4">
    <source>
        <dbReference type="RuleBase" id="RU361235"/>
    </source>
</evidence>